<dbReference type="AlphaFoldDB" id="A0A841L3E7"/>
<keyword evidence="2" id="KW-1185">Reference proteome</keyword>
<dbReference type="Proteomes" id="UP000538147">
    <property type="component" value="Unassembled WGS sequence"/>
</dbReference>
<dbReference type="EMBL" id="JACIIV010000006">
    <property type="protein sequence ID" value="MBB6226806.1"/>
    <property type="molecule type" value="Genomic_DNA"/>
</dbReference>
<evidence type="ECO:0000313" key="1">
    <source>
        <dbReference type="EMBL" id="MBB6226806.1"/>
    </source>
</evidence>
<organism evidence="1 2">
    <name type="scientific">Polymorphobacter multimanifer</name>
    <dbReference type="NCBI Taxonomy" id="1070431"/>
    <lineage>
        <taxon>Bacteria</taxon>
        <taxon>Pseudomonadati</taxon>
        <taxon>Pseudomonadota</taxon>
        <taxon>Alphaproteobacteria</taxon>
        <taxon>Sphingomonadales</taxon>
        <taxon>Sphingosinicellaceae</taxon>
        <taxon>Polymorphobacter</taxon>
    </lineage>
</organism>
<gene>
    <name evidence="1" type="ORF">FHS79_000968</name>
</gene>
<evidence type="ECO:0000313" key="2">
    <source>
        <dbReference type="Proteomes" id="UP000538147"/>
    </source>
</evidence>
<comment type="caution">
    <text evidence="1">The sequence shown here is derived from an EMBL/GenBank/DDBJ whole genome shotgun (WGS) entry which is preliminary data.</text>
</comment>
<accession>A0A841L3E7</accession>
<dbReference type="RefSeq" id="WP_279380419.1">
    <property type="nucleotide sequence ID" value="NZ_JACIIV010000006.1"/>
</dbReference>
<sequence length="43" mass="4632">MMAAASFHAAFVSDCVAAFDRGAVLSELIGSWWRGAEWQLSGE</sequence>
<name>A0A841L3E7_9SPHN</name>
<proteinExistence type="predicted"/>
<reference evidence="1 2" key="1">
    <citation type="submission" date="2020-08" db="EMBL/GenBank/DDBJ databases">
        <title>Genomic Encyclopedia of Type Strains, Phase IV (KMG-IV): sequencing the most valuable type-strain genomes for metagenomic binning, comparative biology and taxonomic classification.</title>
        <authorList>
            <person name="Goeker M."/>
        </authorList>
    </citation>
    <scope>NUCLEOTIDE SEQUENCE [LARGE SCALE GENOMIC DNA]</scope>
    <source>
        <strain evidence="1 2">DSM 102189</strain>
    </source>
</reference>
<protein>
    <submittedName>
        <fullName evidence="1">Uncharacterized protein</fullName>
    </submittedName>
</protein>